<gene>
    <name evidence="1" type="ORF">NCTC10135_00945</name>
    <name evidence="2" type="ORF">NCTC10135_01281</name>
</gene>
<dbReference type="KEGG" id="mala:NCTC10135_00945"/>
<dbReference type="Proteomes" id="UP000259864">
    <property type="component" value="Chromosome 1"/>
</dbReference>
<reference evidence="2" key="1">
    <citation type="submission" date="2018-06" db="EMBL/GenBank/DDBJ databases">
        <authorList>
            <consortium name="Pathogen Informatics"/>
            <person name="Doyle S."/>
        </authorList>
    </citation>
    <scope>NUCLEOTIDE SEQUENCE</scope>
    <source>
        <strain evidence="2">NCTC10135</strain>
    </source>
</reference>
<dbReference type="KEGG" id="mala:NCTC10135_01281"/>
<organism evidence="2 3">
    <name type="scientific">Metamycoplasma alkalescens</name>
    <dbReference type="NCBI Taxonomy" id="45363"/>
    <lineage>
        <taxon>Bacteria</taxon>
        <taxon>Bacillati</taxon>
        <taxon>Mycoplasmatota</taxon>
        <taxon>Mycoplasmoidales</taxon>
        <taxon>Metamycoplasmataceae</taxon>
        <taxon>Metamycoplasma</taxon>
    </lineage>
</organism>
<name>A0A3B0PGY2_9BACT</name>
<dbReference type="EMBL" id="LS991949">
    <property type="protein sequence ID" value="SYV90421.1"/>
    <property type="molecule type" value="Genomic_DNA"/>
</dbReference>
<evidence type="ECO:0000313" key="1">
    <source>
        <dbReference type="EMBL" id="SYV90421.1"/>
    </source>
</evidence>
<protein>
    <submittedName>
        <fullName evidence="2">Uncharacterized protein</fullName>
    </submittedName>
</protein>
<accession>A0A3B0PGY2</accession>
<sequence length="117" mass="13585">MKDEILQSHKVSDIVKHLNKRIKFTKLPYLIKTDSDKTIKSLKDATKNLILSFDGLDFELTLELKDVSFHLDSIEHEYEDSQETICKIIGYYKDESGKIAIKPFAKSTKKVPTRLPW</sequence>
<evidence type="ECO:0000313" key="3">
    <source>
        <dbReference type="Proteomes" id="UP000259864"/>
    </source>
</evidence>
<reference evidence="3" key="2">
    <citation type="submission" date="2018-06" db="EMBL/GenBank/DDBJ databases">
        <authorList>
            <consortium name="Pathogen Informatics"/>
        </authorList>
    </citation>
    <scope>NUCLEOTIDE SEQUENCE [LARGE SCALE GENOMIC DNA]</scope>
    <source>
        <strain evidence="3">NCTC10135</strain>
    </source>
</reference>
<evidence type="ECO:0000313" key="2">
    <source>
        <dbReference type="EMBL" id="SYV90756.1"/>
    </source>
</evidence>
<proteinExistence type="predicted"/>
<dbReference type="AlphaFoldDB" id="A0A3B0PGY2"/>
<dbReference type="STRING" id="1188234.MALK_5130"/>
<feature type="non-terminal residue" evidence="2">
    <location>
        <position position="117"/>
    </location>
</feature>
<dbReference type="EMBL" id="LS991949">
    <property type="protein sequence ID" value="SYV90756.1"/>
    <property type="molecule type" value="Genomic_DNA"/>
</dbReference>